<comment type="caution">
    <text evidence="2">The sequence shown here is derived from an EMBL/GenBank/DDBJ whole genome shotgun (WGS) entry which is preliminary data.</text>
</comment>
<sequence length="301" mass="32867">MSDFIDVREGSSPLILSIPHGGTDLAPEVAARLNETGLAVPDTDWWMARLYDFADDLDPTIVQTRLSRYVIDVNRDPSGASLYPGQATTGLCPTTTFDGEPIYRAGMEPDEAEIARRRAAYFVPYHDTLQAEIDRVRKRHGYALLYDCHSIRSVVPRLFEGTLPVFNIGTNAGKACAREIEAGVEAACAAASLSHTPQPHPEEAAPAAVSKDGQQAGADPTPLSYSHVLNGRFKGGWITRRYGRPEHGVHAVQMELAIRAYAQEAPPWTYEPGRADPTRAVLRQALENMLAAAARLYGGDR</sequence>
<protein>
    <submittedName>
        <fullName evidence="2">N-formylglutamate deformylase</fullName>
        <ecNumber evidence="2">3.5.1.68</ecNumber>
    </submittedName>
</protein>
<evidence type="ECO:0000313" key="2">
    <source>
        <dbReference type="EMBL" id="MEJ8572478.1"/>
    </source>
</evidence>
<reference evidence="2 3" key="1">
    <citation type="submission" date="2024-02" db="EMBL/GenBank/DDBJ databases">
        <title>Genome analysis and characterization of Microbaculum marinisediminis sp. nov., isolated from marine sediment.</title>
        <authorList>
            <person name="Du Z.-J."/>
            <person name="Ye Y.-Q."/>
            <person name="Zhang Z.-R."/>
            <person name="Yuan S.-M."/>
            <person name="Zhang X.-Y."/>
        </authorList>
    </citation>
    <scope>NUCLEOTIDE SEQUENCE [LARGE SCALE GENOMIC DNA]</scope>
    <source>
        <strain evidence="2 3">SDUM1044001</strain>
    </source>
</reference>
<proteinExistence type="predicted"/>
<dbReference type="GO" id="GO:0050129">
    <property type="term" value="F:N-formylglutamate deformylase activity"/>
    <property type="evidence" value="ECO:0007669"/>
    <property type="project" value="UniProtKB-EC"/>
</dbReference>
<accession>A0AAW9RWX6</accession>
<gene>
    <name evidence="2" type="primary">hutG</name>
    <name evidence="2" type="ORF">V3328_13390</name>
</gene>
<dbReference type="InterPro" id="IPR010247">
    <property type="entry name" value="HutG_amidohyd"/>
</dbReference>
<evidence type="ECO:0000313" key="3">
    <source>
        <dbReference type="Proteomes" id="UP001378188"/>
    </source>
</evidence>
<dbReference type="NCBIfam" id="TIGR02017">
    <property type="entry name" value="hutG_amidohyd"/>
    <property type="match status" value="1"/>
</dbReference>
<keyword evidence="2" id="KW-0378">Hydrolase</keyword>
<dbReference type="EMBL" id="JAZHOF010000005">
    <property type="protein sequence ID" value="MEJ8572478.1"/>
    <property type="molecule type" value="Genomic_DNA"/>
</dbReference>
<dbReference type="RefSeq" id="WP_340330179.1">
    <property type="nucleotide sequence ID" value="NZ_JAZHOF010000005.1"/>
</dbReference>
<dbReference type="Proteomes" id="UP001378188">
    <property type="component" value="Unassembled WGS sequence"/>
</dbReference>
<dbReference type="SUPFAM" id="SSF53187">
    <property type="entry name" value="Zn-dependent exopeptidases"/>
    <property type="match status" value="2"/>
</dbReference>
<feature type="region of interest" description="Disordered" evidence="1">
    <location>
        <begin position="193"/>
        <end position="222"/>
    </location>
</feature>
<organism evidence="2 3">
    <name type="scientific">Microbaculum marinum</name>
    <dbReference type="NCBI Taxonomy" id="1764581"/>
    <lineage>
        <taxon>Bacteria</taxon>
        <taxon>Pseudomonadati</taxon>
        <taxon>Pseudomonadota</taxon>
        <taxon>Alphaproteobacteria</taxon>
        <taxon>Hyphomicrobiales</taxon>
        <taxon>Tepidamorphaceae</taxon>
        <taxon>Microbaculum</taxon>
    </lineage>
</organism>
<evidence type="ECO:0000256" key="1">
    <source>
        <dbReference type="SAM" id="MobiDB-lite"/>
    </source>
</evidence>
<dbReference type="Gene3D" id="3.40.630.40">
    <property type="entry name" value="Zn-dependent exopeptidases"/>
    <property type="match status" value="1"/>
</dbReference>
<dbReference type="EC" id="3.5.1.68" evidence="2"/>
<dbReference type="Pfam" id="PF05013">
    <property type="entry name" value="FGase"/>
    <property type="match status" value="1"/>
</dbReference>
<keyword evidence="3" id="KW-1185">Reference proteome</keyword>
<name>A0AAW9RWX6_9HYPH</name>
<dbReference type="InterPro" id="IPR007709">
    <property type="entry name" value="N-FG_amidohydro"/>
</dbReference>
<dbReference type="AlphaFoldDB" id="A0AAW9RWX6"/>